<dbReference type="PANTHER" id="PTHR16943">
    <property type="entry name" value="2-METHYLCITRATE DEHYDRATASE-RELATED"/>
    <property type="match status" value="1"/>
</dbReference>
<comment type="similarity">
    <text evidence="1">Belongs to the PrpD family.</text>
</comment>
<dbReference type="InterPro" id="IPR005656">
    <property type="entry name" value="MmgE_PrpD"/>
</dbReference>
<dbReference type="InterPro" id="IPR045337">
    <property type="entry name" value="MmgE_PrpD_C"/>
</dbReference>
<reference evidence="4" key="1">
    <citation type="submission" date="2020-07" db="EMBL/GenBank/DDBJ databases">
        <title>Huge and variable diversity of episymbiotic CPR bacteria and DPANN archaea in groundwater ecosystems.</title>
        <authorList>
            <person name="He C.Y."/>
            <person name="Keren R."/>
            <person name="Whittaker M."/>
            <person name="Farag I.F."/>
            <person name="Doudna J."/>
            <person name="Cate J.H.D."/>
            <person name="Banfield J.F."/>
        </authorList>
    </citation>
    <scope>NUCLEOTIDE SEQUENCE</scope>
    <source>
        <strain evidence="4">NC_groundwater_1370_Ag_S-0.2um_69_93</strain>
    </source>
</reference>
<dbReference type="Gene3D" id="1.10.4100.10">
    <property type="entry name" value="2-methylcitrate dehydratase PrpD"/>
    <property type="match status" value="1"/>
</dbReference>
<gene>
    <name evidence="4" type="ORF">HY618_07100</name>
</gene>
<dbReference type="InterPro" id="IPR045336">
    <property type="entry name" value="MmgE_PrpD_N"/>
</dbReference>
<dbReference type="AlphaFoldDB" id="A0A932ZVN0"/>
<dbReference type="EMBL" id="JACQRX010000309">
    <property type="protein sequence ID" value="MBI4252211.1"/>
    <property type="molecule type" value="Genomic_DNA"/>
</dbReference>
<dbReference type="InterPro" id="IPR042188">
    <property type="entry name" value="MmgE/PrpD_sf_2"/>
</dbReference>
<proteinExistence type="inferred from homology"/>
<evidence type="ECO:0000313" key="5">
    <source>
        <dbReference type="Proteomes" id="UP000752292"/>
    </source>
</evidence>
<accession>A0A932ZVN0</accession>
<evidence type="ECO:0000259" key="2">
    <source>
        <dbReference type="Pfam" id="PF03972"/>
    </source>
</evidence>
<organism evidence="4 5">
    <name type="scientific">Tectimicrobiota bacterium</name>
    <dbReference type="NCBI Taxonomy" id="2528274"/>
    <lineage>
        <taxon>Bacteria</taxon>
        <taxon>Pseudomonadati</taxon>
        <taxon>Nitrospinota/Tectimicrobiota group</taxon>
        <taxon>Candidatus Tectimicrobiota</taxon>
    </lineage>
</organism>
<dbReference type="InterPro" id="IPR036148">
    <property type="entry name" value="MmgE/PrpD_sf"/>
</dbReference>
<feature type="domain" description="MmgE/PrpD N-terminal" evidence="2">
    <location>
        <begin position="5"/>
        <end position="245"/>
    </location>
</feature>
<feature type="domain" description="MmgE/PrpD C-terminal" evidence="3">
    <location>
        <begin position="269"/>
        <end position="429"/>
    </location>
</feature>
<sequence length="451" mass="47821">MTPTEAMARFIVETRLDTIPEKAVTAAKTSILDTIGVTLAAFPEDVGQSIIRYAREMGGSPAASVIGAGLKTSPPWAALANGTLAHALDFDDSNNMLNGHASVGVLPAALAQAETQGASGREVLEAYIIGFEVASKLGAGMNMALHRNGWHPTCVLGAMGAAAAASKLRGFGVEATRVALGCAASHASGLRANFGTMMKPVHAGLAAEAGVRSAGLAAAGVNSHAGVLDAKAGFCETFSGPGKYRMADIIDHLGNPFVLDSPGVNLKPYPCCMSSHISVDVLRGLMERERFTGADVESVDVELLEPNFVNLRHHDPRTGLEGKFSGEYILSRLLVDGALRLETFTDRAVNEPAARAMMEKVRVHMVEGEVPHGAPKPATVTVRTRDGRTFRQRGERSRGNASLPLSREEIHGKFRDCARRRLAPEKIEKVMGTLISLEDLPDIRSLMADLA</sequence>
<dbReference type="PANTHER" id="PTHR16943:SF8">
    <property type="entry name" value="2-METHYLCITRATE DEHYDRATASE"/>
    <property type="match status" value="1"/>
</dbReference>
<dbReference type="GO" id="GO:0016829">
    <property type="term" value="F:lyase activity"/>
    <property type="evidence" value="ECO:0007669"/>
    <property type="project" value="InterPro"/>
</dbReference>
<dbReference type="Proteomes" id="UP000752292">
    <property type="component" value="Unassembled WGS sequence"/>
</dbReference>
<comment type="caution">
    <text evidence="4">The sequence shown here is derived from an EMBL/GenBank/DDBJ whole genome shotgun (WGS) entry which is preliminary data.</text>
</comment>
<protein>
    <submittedName>
        <fullName evidence="4">MmgE/PrpD family protein</fullName>
    </submittedName>
</protein>
<dbReference type="Pfam" id="PF03972">
    <property type="entry name" value="MmgE_PrpD_N"/>
    <property type="match status" value="1"/>
</dbReference>
<name>A0A932ZVN0_UNCTE</name>
<dbReference type="Pfam" id="PF19305">
    <property type="entry name" value="MmgE_PrpD_C"/>
    <property type="match status" value="1"/>
</dbReference>
<evidence type="ECO:0000259" key="3">
    <source>
        <dbReference type="Pfam" id="PF19305"/>
    </source>
</evidence>
<evidence type="ECO:0000256" key="1">
    <source>
        <dbReference type="ARBA" id="ARBA00006174"/>
    </source>
</evidence>
<dbReference type="InterPro" id="IPR042183">
    <property type="entry name" value="MmgE/PrpD_sf_1"/>
</dbReference>
<dbReference type="Gene3D" id="3.30.1330.120">
    <property type="entry name" value="2-methylcitrate dehydratase PrpD"/>
    <property type="match status" value="1"/>
</dbReference>
<dbReference type="SUPFAM" id="SSF103378">
    <property type="entry name" value="2-methylcitrate dehydratase PrpD"/>
    <property type="match status" value="1"/>
</dbReference>
<evidence type="ECO:0000313" key="4">
    <source>
        <dbReference type="EMBL" id="MBI4252211.1"/>
    </source>
</evidence>